<dbReference type="Proteomes" id="UP000593567">
    <property type="component" value="Unassembled WGS sequence"/>
</dbReference>
<dbReference type="GO" id="GO:0012505">
    <property type="term" value="C:endomembrane system"/>
    <property type="evidence" value="ECO:0007669"/>
    <property type="project" value="UniProtKB-SubCell"/>
</dbReference>
<protein>
    <submittedName>
        <fullName evidence="5">FIG4</fullName>
    </submittedName>
</protein>
<comment type="caution">
    <text evidence="5">The sequence shown here is derived from an EMBL/GenBank/DDBJ whole genome shotgun (WGS) entry which is preliminary data.</text>
</comment>
<feature type="domain" description="SAC" evidence="4">
    <location>
        <begin position="150"/>
        <end position="364"/>
    </location>
</feature>
<comment type="subcellular location">
    <subcellularLocation>
        <location evidence="1">Endomembrane system</location>
    </subcellularLocation>
</comment>
<organism evidence="5 6">
    <name type="scientific">Bugula neritina</name>
    <name type="common">Brown bryozoan</name>
    <name type="synonym">Sertularia neritina</name>
    <dbReference type="NCBI Taxonomy" id="10212"/>
    <lineage>
        <taxon>Eukaryota</taxon>
        <taxon>Metazoa</taxon>
        <taxon>Spiralia</taxon>
        <taxon>Lophotrochozoa</taxon>
        <taxon>Bryozoa</taxon>
        <taxon>Gymnolaemata</taxon>
        <taxon>Cheilostomatida</taxon>
        <taxon>Flustrina</taxon>
        <taxon>Buguloidea</taxon>
        <taxon>Bugulidae</taxon>
        <taxon>Bugula</taxon>
    </lineage>
</organism>
<dbReference type="PROSITE" id="PS50275">
    <property type="entry name" value="SAC"/>
    <property type="match status" value="1"/>
</dbReference>
<dbReference type="InterPro" id="IPR002013">
    <property type="entry name" value="SAC_dom"/>
</dbReference>
<evidence type="ECO:0000259" key="4">
    <source>
        <dbReference type="PROSITE" id="PS50275"/>
    </source>
</evidence>
<name>A0A7J7J2B0_BUGNE</name>
<evidence type="ECO:0000256" key="1">
    <source>
        <dbReference type="ARBA" id="ARBA00004308"/>
    </source>
</evidence>
<dbReference type="InterPro" id="IPR043573">
    <property type="entry name" value="Fig4-like"/>
</dbReference>
<dbReference type="EMBL" id="VXIV02003185">
    <property type="protein sequence ID" value="KAF6020215.1"/>
    <property type="molecule type" value="Genomic_DNA"/>
</dbReference>
<dbReference type="Pfam" id="PF02383">
    <property type="entry name" value="Syja_N"/>
    <property type="match status" value="1"/>
</dbReference>
<dbReference type="PANTHER" id="PTHR45738:SF5">
    <property type="entry name" value="POLYPHOSPHOINOSITIDE PHOSPHATASE"/>
    <property type="match status" value="1"/>
</dbReference>
<evidence type="ECO:0000313" key="6">
    <source>
        <dbReference type="Proteomes" id="UP000593567"/>
    </source>
</evidence>
<keyword evidence="3" id="KW-0472">Membrane</keyword>
<evidence type="ECO:0000313" key="5">
    <source>
        <dbReference type="EMBL" id="KAF6020215.1"/>
    </source>
</evidence>
<dbReference type="GO" id="GO:0046856">
    <property type="term" value="P:phosphatidylinositol dephosphorylation"/>
    <property type="evidence" value="ECO:0007669"/>
    <property type="project" value="InterPro"/>
</dbReference>
<dbReference type="AlphaFoldDB" id="A0A7J7J2B0"/>
<keyword evidence="2" id="KW-0378">Hydrolase</keyword>
<gene>
    <name evidence="5" type="ORF">EB796_021456</name>
</gene>
<dbReference type="GO" id="GO:0043813">
    <property type="term" value="F:phosphatidylinositol-3,5-bisphosphate 5-phosphatase activity"/>
    <property type="evidence" value="ECO:0007669"/>
    <property type="project" value="InterPro"/>
</dbReference>
<proteinExistence type="predicted"/>
<reference evidence="5" key="1">
    <citation type="submission" date="2020-06" db="EMBL/GenBank/DDBJ databases">
        <title>Draft genome of Bugula neritina, a colonial animal packing powerful symbionts and potential medicines.</title>
        <authorList>
            <person name="Rayko M."/>
        </authorList>
    </citation>
    <scope>NUCLEOTIDE SEQUENCE [LARGE SCALE GENOMIC DNA]</scope>
    <source>
        <strain evidence="5">Kwan_BN1</strain>
    </source>
</reference>
<accession>A0A7J7J2B0</accession>
<evidence type="ECO:0000256" key="2">
    <source>
        <dbReference type="ARBA" id="ARBA00022801"/>
    </source>
</evidence>
<keyword evidence="6" id="KW-1185">Reference proteome</keyword>
<sequence>MALAFRNFANIVQKITVYETKETLYVLGSDEAENVFRLLEINRNDRKELMIHEVQKEYTAKETKEYFHKVQQNDKRKYSSKSSFNKIASGHALAGFVRFMEGYYLILVTQRVKVAKIGSHVIYRVQGTNMIYIPGNSATHPDESRYLKLFESVDLSNNFYFSYTYDLTHTLQYNQIQMEETSLPNFSAEQGKIEGRQQPLEQFVWNDYLIQPMKSQVHNDWILYFVHGFLSQLNMIVFGQQIYITLISRRSNKYAGTRFLKRGCNSKGYVANEVETEQIVHDASQTSFNGGAYTSFVQMRGSIPLYWSQDLTKAMSKPPISLDFTDPYGGITAPHFERLLKKYGAPIIILNLVKVTLEFVANEL</sequence>
<dbReference type="OrthoDB" id="405996at2759"/>
<dbReference type="PANTHER" id="PTHR45738">
    <property type="entry name" value="POLYPHOSPHOINOSITIDE PHOSPHATASE"/>
    <property type="match status" value="1"/>
</dbReference>
<evidence type="ECO:0000256" key="3">
    <source>
        <dbReference type="ARBA" id="ARBA00023136"/>
    </source>
</evidence>